<keyword evidence="1" id="KW-0472">Membrane</keyword>
<reference evidence="2 3" key="1">
    <citation type="submission" date="2016-10" db="EMBL/GenBank/DDBJ databases">
        <authorList>
            <person name="de Groot N.N."/>
        </authorList>
    </citation>
    <scope>NUCLEOTIDE SEQUENCE [LARGE SCALE GENOMIC DNA]</scope>
    <source>
        <strain evidence="2 3">CGMCC 1.10331</strain>
    </source>
</reference>
<protein>
    <recommendedName>
        <fullName evidence="4">ABC transporter permease</fullName>
    </recommendedName>
</protein>
<evidence type="ECO:0000313" key="2">
    <source>
        <dbReference type="EMBL" id="SEG71717.1"/>
    </source>
</evidence>
<proteinExistence type="predicted"/>
<keyword evidence="1" id="KW-1133">Transmembrane helix</keyword>
<name>A0A1H6CG01_9EURY</name>
<feature type="transmembrane region" description="Helical" evidence="1">
    <location>
        <begin position="52"/>
        <end position="74"/>
    </location>
</feature>
<dbReference type="AlphaFoldDB" id="A0A1H6CG01"/>
<keyword evidence="1" id="KW-0812">Transmembrane</keyword>
<dbReference type="Proteomes" id="UP000236740">
    <property type="component" value="Unassembled WGS sequence"/>
</dbReference>
<evidence type="ECO:0008006" key="4">
    <source>
        <dbReference type="Google" id="ProtNLM"/>
    </source>
</evidence>
<accession>A0A1H6CG01</accession>
<evidence type="ECO:0000313" key="3">
    <source>
        <dbReference type="Proteomes" id="UP000236740"/>
    </source>
</evidence>
<evidence type="ECO:0000256" key="1">
    <source>
        <dbReference type="SAM" id="Phobius"/>
    </source>
</evidence>
<dbReference type="EMBL" id="FNVN01000007">
    <property type="protein sequence ID" value="SEG71717.1"/>
    <property type="molecule type" value="Genomic_DNA"/>
</dbReference>
<keyword evidence="3" id="KW-1185">Reference proteome</keyword>
<feature type="transmembrane region" description="Helical" evidence="1">
    <location>
        <begin position="24"/>
        <end position="46"/>
    </location>
</feature>
<gene>
    <name evidence="2" type="ORF">SAMN04488133_3425</name>
</gene>
<sequence length="76" mass="8055">MNQIESTNDVVFPLRGLTFGSRKLAGVLFFALAAQFMTVIMLAAAMAPDYDFGAAAISDLGVLPETALLFGSIVRT</sequence>
<organism evidence="2 3">
    <name type="scientific">Halobellus limi</name>
    <dbReference type="NCBI Taxonomy" id="699433"/>
    <lineage>
        <taxon>Archaea</taxon>
        <taxon>Methanobacteriati</taxon>
        <taxon>Methanobacteriota</taxon>
        <taxon>Stenosarchaea group</taxon>
        <taxon>Halobacteria</taxon>
        <taxon>Halobacteriales</taxon>
        <taxon>Haloferacaceae</taxon>
        <taxon>Halobellus</taxon>
    </lineage>
</organism>